<dbReference type="RefSeq" id="XP_018994237.1">
    <property type="nucleotide sequence ID" value="XM_019137211.1"/>
</dbReference>
<accession>A0A1E3HSR5</accession>
<dbReference type="AlphaFoldDB" id="A0A1E3HSR5"/>
<name>A0A1E3HSR5_9TREE</name>
<proteinExistence type="predicted"/>
<dbReference type="GeneID" id="30154699"/>
<comment type="caution">
    <text evidence="2">The sequence shown here is derived from an EMBL/GenBank/DDBJ whole genome shotgun (WGS) entry which is preliminary data.</text>
</comment>
<evidence type="ECO:0000256" key="1">
    <source>
        <dbReference type="SAM" id="MobiDB-lite"/>
    </source>
</evidence>
<keyword evidence="3" id="KW-1185">Reference proteome</keyword>
<dbReference type="STRING" id="1295533.A0A1E3HSR5"/>
<dbReference type="OrthoDB" id="2573751at2759"/>
<organism evidence="2 3">
    <name type="scientific">Cryptococcus amylolentus CBS 6039</name>
    <dbReference type="NCBI Taxonomy" id="1295533"/>
    <lineage>
        <taxon>Eukaryota</taxon>
        <taxon>Fungi</taxon>
        <taxon>Dikarya</taxon>
        <taxon>Basidiomycota</taxon>
        <taxon>Agaricomycotina</taxon>
        <taxon>Tremellomycetes</taxon>
        <taxon>Tremellales</taxon>
        <taxon>Cryptococcaceae</taxon>
        <taxon>Cryptococcus</taxon>
    </lineage>
</organism>
<reference evidence="2 3" key="1">
    <citation type="submission" date="2016-06" db="EMBL/GenBank/DDBJ databases">
        <title>Evolution of pathogenesis and genome organization in the Tremellales.</title>
        <authorList>
            <person name="Cuomo C."/>
            <person name="Litvintseva A."/>
            <person name="Heitman J."/>
            <person name="Chen Y."/>
            <person name="Sun S."/>
            <person name="Springer D."/>
            <person name="Dromer F."/>
            <person name="Young S."/>
            <person name="Zeng Q."/>
            <person name="Chapman S."/>
            <person name="Gujja S."/>
            <person name="Saif S."/>
            <person name="Birren B."/>
        </authorList>
    </citation>
    <scope>NUCLEOTIDE SEQUENCE [LARGE SCALE GENOMIC DNA]</scope>
    <source>
        <strain evidence="2 3">CBS 6039</strain>
    </source>
</reference>
<evidence type="ECO:0000313" key="2">
    <source>
        <dbReference type="EMBL" id="ODN79390.1"/>
    </source>
</evidence>
<sequence length="183" mass="20688">MILLPRNMADEAGFTQAQQVFVRQNVRQRDLRTRGRGQERELELPSTSTIDRKFPPYTLPPTDDIESDAIHLTQLPSPRAAPHRESQPWQALGEALNIEQQDPEMGYNDRVGETSKASVSVSDFDKPFAMNKGERLLRDGENIEQPTLLNHFRSPADFTDPPTPRDLNIVVVTDTVEVEEKGP</sequence>
<feature type="region of interest" description="Disordered" evidence="1">
    <location>
        <begin position="31"/>
        <end position="56"/>
    </location>
</feature>
<dbReference type="EMBL" id="AWGJ01000005">
    <property type="protein sequence ID" value="ODN79390.1"/>
    <property type="molecule type" value="Genomic_DNA"/>
</dbReference>
<gene>
    <name evidence="2" type="ORF">L202_03390</name>
</gene>
<dbReference type="Proteomes" id="UP000094065">
    <property type="component" value="Unassembled WGS sequence"/>
</dbReference>
<evidence type="ECO:0000313" key="3">
    <source>
        <dbReference type="Proteomes" id="UP000094065"/>
    </source>
</evidence>
<feature type="compositionally biased region" description="Basic and acidic residues" evidence="1">
    <location>
        <begin position="31"/>
        <end position="43"/>
    </location>
</feature>
<protein>
    <submittedName>
        <fullName evidence="2">Uncharacterized protein</fullName>
    </submittedName>
</protein>